<feature type="region of interest" description="Disordered" evidence="1">
    <location>
        <begin position="207"/>
        <end position="226"/>
    </location>
</feature>
<evidence type="ECO:0000313" key="3">
    <source>
        <dbReference type="Proteomes" id="UP000029448"/>
    </source>
</evidence>
<feature type="compositionally biased region" description="Polar residues" evidence="1">
    <location>
        <begin position="207"/>
        <end position="216"/>
    </location>
</feature>
<dbReference type="PATRIC" id="fig|104102.7.peg.2656"/>
<sequence length="377" mass="41445">MIRPDVAEFDRKEIPSLKLLRCLPAELHGVIVKLHDALKEMRSCVFRIGQDVMQDAEIALVAGMPSDVLVSTLPAIIRKGMMARDDAGALFSPHFYDKVLRSEERAARKAQAEQDRAQWVAEAQARGDVPAGLTPKQLASMINGRKGGRPRKNGVPVAGQKNMPFYGVVGGTENPNKKPESAQVMENANPSGSLGSLEEEREYTNLTHNISSSSLSREPENPKPDRAEVRRIAQKAREAGGIGADQRTYAENYVRDWLQAGADEGLIVQTIAPLHGKAHKFVYFDAPVRQAIQQKSTEPAAKPAIPKDEAERQAQEAWKRAQPVWARMMQAEKDLSVVGRKWPSVAQKNGFPDCPPGYDIYVAHFRAQAKGSEAVAA</sequence>
<dbReference type="GeneID" id="89479924"/>
<dbReference type="Proteomes" id="UP000029448">
    <property type="component" value="Unassembled WGS sequence"/>
</dbReference>
<dbReference type="EMBL" id="JOKM01000093">
    <property type="protein sequence ID" value="KGB21926.1"/>
    <property type="molecule type" value="Genomic_DNA"/>
</dbReference>
<feature type="region of interest" description="Disordered" evidence="1">
    <location>
        <begin position="296"/>
        <end position="316"/>
    </location>
</feature>
<reference evidence="2 3" key="1">
    <citation type="submission" date="2014-06" db="EMBL/GenBank/DDBJ databases">
        <title>Functional and comparative genomic analyses of the Drosophila gut microbiota identify candidate symbiosis factors.</title>
        <authorList>
            <person name="Newell P.D."/>
            <person name="Chaston J.M."/>
            <person name="Douglas A.E."/>
        </authorList>
    </citation>
    <scope>NUCLEOTIDE SEQUENCE [LARGE SCALE GENOMIC DNA]</scope>
    <source>
        <strain evidence="2 3">DmCS_006</strain>
    </source>
</reference>
<gene>
    <name evidence="2" type="ORF">AtDm6_2692</name>
</gene>
<organism evidence="2 3">
    <name type="scientific">Acetobacter tropicalis</name>
    <dbReference type="NCBI Taxonomy" id="104102"/>
    <lineage>
        <taxon>Bacteria</taxon>
        <taxon>Pseudomonadati</taxon>
        <taxon>Pseudomonadota</taxon>
        <taxon>Alphaproteobacteria</taxon>
        <taxon>Acetobacterales</taxon>
        <taxon>Acetobacteraceae</taxon>
        <taxon>Acetobacter</taxon>
    </lineage>
</organism>
<protein>
    <submittedName>
        <fullName evidence="2">Uncharacterized protein</fullName>
    </submittedName>
</protein>
<evidence type="ECO:0000313" key="2">
    <source>
        <dbReference type="EMBL" id="KGB21926.1"/>
    </source>
</evidence>
<dbReference type="STRING" id="104102.AtDm6_2692"/>
<dbReference type="AlphaFoldDB" id="A0A094ZHA0"/>
<feature type="compositionally biased region" description="Basic and acidic residues" evidence="1">
    <location>
        <begin position="305"/>
        <end position="316"/>
    </location>
</feature>
<accession>A0A094ZHA0</accession>
<proteinExistence type="predicted"/>
<comment type="caution">
    <text evidence="2">The sequence shown here is derived from an EMBL/GenBank/DDBJ whole genome shotgun (WGS) entry which is preliminary data.</text>
</comment>
<feature type="region of interest" description="Disordered" evidence="1">
    <location>
        <begin position="141"/>
        <end position="196"/>
    </location>
</feature>
<name>A0A094ZHA0_9PROT</name>
<keyword evidence="3" id="KW-1185">Reference proteome</keyword>
<feature type="compositionally biased region" description="Basic and acidic residues" evidence="1">
    <location>
        <begin position="217"/>
        <end position="226"/>
    </location>
</feature>
<evidence type="ECO:0000256" key="1">
    <source>
        <dbReference type="SAM" id="MobiDB-lite"/>
    </source>
</evidence>
<dbReference type="RefSeq" id="WP_150395708.1">
    <property type="nucleotide sequence ID" value="NZ_JAUYUW010000001.1"/>
</dbReference>